<dbReference type="AlphaFoldDB" id="S9S4C8"/>
<dbReference type="STRING" id="1123237.Salmuc_00627"/>
<proteinExistence type="predicted"/>
<keyword evidence="1" id="KW-0812">Transmembrane</keyword>
<feature type="transmembrane region" description="Helical" evidence="1">
    <location>
        <begin position="33"/>
        <end position="57"/>
    </location>
</feature>
<evidence type="ECO:0008006" key="4">
    <source>
        <dbReference type="Google" id="ProtNLM"/>
    </source>
</evidence>
<name>S9S4C8_9RHOB</name>
<reference evidence="3" key="1">
    <citation type="journal article" date="2014" name="Stand. Genomic Sci.">
        <title>Genome sequence of the exopolysaccharide-producing Salipiger mucosus type strain (DSM 16094(T)), a moderately halophilic member of the Roseobacter clade.</title>
        <authorList>
            <person name="Riedel T."/>
            <person name="Spring S."/>
            <person name="Fiebig A."/>
            <person name="Petersen J."/>
            <person name="Kyrpides N.C."/>
            <person name="Goker M."/>
            <person name="Klenk H.P."/>
        </authorList>
    </citation>
    <scope>NUCLEOTIDE SEQUENCE [LARGE SCALE GENOMIC DNA]</scope>
    <source>
        <strain evidence="3">DSM 16094</strain>
    </source>
</reference>
<dbReference type="RefSeq" id="WP_020042613.1">
    <property type="nucleotide sequence ID" value="NZ_KE557273.1"/>
</dbReference>
<evidence type="ECO:0000256" key="1">
    <source>
        <dbReference type="SAM" id="Phobius"/>
    </source>
</evidence>
<evidence type="ECO:0000313" key="3">
    <source>
        <dbReference type="Proteomes" id="UP000015347"/>
    </source>
</evidence>
<comment type="caution">
    <text evidence="2">The sequence shown here is derived from an EMBL/GenBank/DDBJ whole genome shotgun (WGS) entry which is preliminary data.</text>
</comment>
<dbReference type="Proteomes" id="UP000015347">
    <property type="component" value="Unassembled WGS sequence"/>
</dbReference>
<dbReference type="OrthoDB" id="7872013at2"/>
<feature type="transmembrane region" description="Helical" evidence="1">
    <location>
        <begin position="69"/>
        <end position="90"/>
    </location>
</feature>
<dbReference type="HOGENOM" id="CLU_117637_1_0_5"/>
<accession>S9S4C8</accession>
<organism evidence="2 3">
    <name type="scientific">Salipiger mucosus DSM 16094</name>
    <dbReference type="NCBI Taxonomy" id="1123237"/>
    <lineage>
        <taxon>Bacteria</taxon>
        <taxon>Pseudomonadati</taxon>
        <taxon>Pseudomonadota</taxon>
        <taxon>Alphaproteobacteria</taxon>
        <taxon>Rhodobacterales</taxon>
        <taxon>Roseobacteraceae</taxon>
        <taxon>Salipiger</taxon>
    </lineage>
</organism>
<feature type="transmembrane region" description="Helical" evidence="1">
    <location>
        <begin position="102"/>
        <end position="123"/>
    </location>
</feature>
<feature type="transmembrane region" description="Helical" evidence="1">
    <location>
        <begin position="162"/>
        <end position="181"/>
    </location>
</feature>
<dbReference type="eggNOG" id="ENOG5032RKM">
    <property type="taxonomic scope" value="Bacteria"/>
</dbReference>
<dbReference type="EMBL" id="APVH01000011">
    <property type="protein sequence ID" value="EPX85030.1"/>
    <property type="molecule type" value="Genomic_DNA"/>
</dbReference>
<keyword evidence="3" id="KW-1185">Reference proteome</keyword>
<feature type="transmembrane region" description="Helical" evidence="1">
    <location>
        <begin position="129"/>
        <end position="150"/>
    </location>
</feature>
<protein>
    <recommendedName>
        <fullName evidence="4">Yip1 domain-containing protein</fullName>
    </recommendedName>
</protein>
<evidence type="ECO:0000313" key="2">
    <source>
        <dbReference type="EMBL" id="EPX85030.1"/>
    </source>
</evidence>
<sequence length="195" mass="19991">MTPAGFLRLAMQTLVAPRDVARLLLSMNLSQEAILTAFGLVVVLNALVVGTMQAAGLGGGAMPMLAGPVMLVFLLAAALSASILFMTWAGRPLGGTARAQDVALLLVWLQALRALVQVGVALVTVISGGLAALLVIAAMLAGLWITVNFLDVAHGFDNPLKALAVLILGGIGLVFALMFLLSLTGLTPDAMVAHV</sequence>
<keyword evidence="1" id="KW-1133">Transmembrane helix</keyword>
<keyword evidence="1" id="KW-0472">Membrane</keyword>
<gene>
    <name evidence="2" type="ORF">Salmuc_00627</name>
</gene>